<evidence type="ECO:0000313" key="2">
    <source>
        <dbReference type="Proteomes" id="UP000730482"/>
    </source>
</evidence>
<proteinExistence type="predicted"/>
<comment type="caution">
    <text evidence="1">The sequence shown here is derived from an EMBL/GenBank/DDBJ whole genome shotgun (WGS) entry which is preliminary data.</text>
</comment>
<dbReference type="EMBL" id="JAAFYZ010000230">
    <property type="protein sequence ID" value="MBS2553082.1"/>
    <property type="molecule type" value="Genomic_DNA"/>
</dbReference>
<organism evidence="1 2">
    <name type="scientific">Catenulispora pinistramenti</name>
    <dbReference type="NCBI Taxonomy" id="2705254"/>
    <lineage>
        <taxon>Bacteria</taxon>
        <taxon>Bacillati</taxon>
        <taxon>Actinomycetota</taxon>
        <taxon>Actinomycetes</taxon>
        <taxon>Catenulisporales</taxon>
        <taxon>Catenulisporaceae</taxon>
        <taxon>Catenulispora</taxon>
    </lineage>
</organism>
<keyword evidence="2" id="KW-1185">Reference proteome</keyword>
<sequence>MALPSPNLDDRRFQQFVDDAKRYVQQRCPEWTDHNVSDPGVTLIEAVAYMADQLVYRLNRVPDKNYLAFLDLLGINRFPPAPARAEVTFRLSAPQPNTVLVPPGSEIATLRTESEEALVFGTAEQLRIVPCSLTAVVVQNNGASPTDRTVDVMDGKDVAAFSPAPAPGDALYFGLSAPVPSCVAVLRLSSRVDGVGVDPRQPPLVWEAWSADGWVPCEVDSDDTGGLNRPGDVALHVPSRHIVSRLAGVEAAWLRCRVLEPRPAQPFYAVSPTLRSAAARTMGGTVRAVHAETVRDEEIGESSGVAGQRFRLSRTPVAVDDPMLQLETSDGEGWDRWQLVDTFAGSSPEDRHFQLDPVTGELAFGPALRQPDGGVRQYGMVPLKGVRIRAAAYRIGGGRSGNVARGALSVLRTSIPYVSRVENREAARGGVDGESVAEAKVRAPISLRAQDRAVTVRDYEELTRRAAPEAARIHCLPVDEQTKIGGKEVGLGAVRLLVVPQAVPDVGGVLRFEQLVPGDELLSRIAAYLDERRPIGTRLAVGPPYYQGVTAAVTLHAFRGAETDLVRTGAVNALYSYLDPLTGGPTGEGWPFGRAVHSGELYAVLQRVPGVEMVDEVRLHPADPLTGKRGDAAERIELDPSALVFSYDHRVKVVGG</sequence>
<accession>A0ABS5L4C7</accession>
<protein>
    <submittedName>
        <fullName evidence="1">Baseplate assembly protein</fullName>
    </submittedName>
</protein>
<evidence type="ECO:0000313" key="1">
    <source>
        <dbReference type="EMBL" id="MBS2553082.1"/>
    </source>
</evidence>
<dbReference type="RefSeq" id="WP_212019288.1">
    <property type="nucleotide sequence ID" value="NZ_JAAFYZ010000230.1"/>
</dbReference>
<gene>
    <name evidence="1" type="ORF">KGQ19_40140</name>
</gene>
<dbReference type="InterPro" id="IPR011749">
    <property type="entry name" value="CHP02243"/>
</dbReference>
<name>A0ABS5L4C7_9ACTN</name>
<dbReference type="Proteomes" id="UP000730482">
    <property type="component" value="Unassembled WGS sequence"/>
</dbReference>
<reference evidence="1 2" key="1">
    <citation type="submission" date="2020-02" db="EMBL/GenBank/DDBJ databases">
        <title>Acidophilic actinobacteria isolated from forest soil.</title>
        <authorList>
            <person name="Golinska P."/>
        </authorList>
    </citation>
    <scope>NUCLEOTIDE SEQUENCE [LARGE SCALE GENOMIC DNA]</scope>
    <source>
        <strain evidence="1 2">NL8</strain>
    </source>
</reference>
<dbReference type="NCBIfam" id="TIGR02243">
    <property type="entry name" value="putative baseplate assembly protein"/>
    <property type="match status" value="1"/>
</dbReference>